<dbReference type="InterPro" id="IPR016181">
    <property type="entry name" value="Acyl_CoA_acyltransferase"/>
</dbReference>
<dbReference type="Gene3D" id="3.40.630.30">
    <property type="match status" value="1"/>
</dbReference>
<feature type="domain" description="N-acetyltransferase" evidence="1">
    <location>
        <begin position="9"/>
        <end position="167"/>
    </location>
</feature>
<dbReference type="GO" id="GO:0008999">
    <property type="term" value="F:protein-N-terminal-alanine acetyltransferase activity"/>
    <property type="evidence" value="ECO:0007669"/>
    <property type="project" value="TreeGrafter"/>
</dbReference>
<accession>A0AB33KB32</accession>
<dbReference type="Pfam" id="PF13302">
    <property type="entry name" value="Acetyltransf_3"/>
    <property type="match status" value="1"/>
</dbReference>
<protein>
    <recommendedName>
        <fullName evidence="1">N-acetyltransferase domain-containing protein</fullName>
    </recommendedName>
</protein>
<proteinExistence type="predicted"/>
<dbReference type="InterPro" id="IPR051908">
    <property type="entry name" value="Ribosomal_N-acetyltransferase"/>
</dbReference>
<evidence type="ECO:0000259" key="1">
    <source>
        <dbReference type="PROSITE" id="PS51186"/>
    </source>
</evidence>
<dbReference type="PANTHER" id="PTHR43441:SF6">
    <property type="entry name" value="N-ACETYLTRANSFERASE DOMAIN-CONTAINING PROTEIN"/>
    <property type="match status" value="1"/>
</dbReference>
<dbReference type="SUPFAM" id="SSF55729">
    <property type="entry name" value="Acyl-CoA N-acyltransferases (Nat)"/>
    <property type="match status" value="1"/>
</dbReference>
<dbReference type="PROSITE" id="PS51186">
    <property type="entry name" value="GNAT"/>
    <property type="match status" value="1"/>
</dbReference>
<dbReference type="EMBL" id="AP035881">
    <property type="protein sequence ID" value="BFP49098.1"/>
    <property type="molecule type" value="Genomic_DNA"/>
</dbReference>
<name>A0AB33KB32_9ACTN</name>
<gene>
    <name evidence="2" type="ORF">KCMC57_54660</name>
</gene>
<dbReference type="PANTHER" id="PTHR43441">
    <property type="entry name" value="RIBOSOMAL-PROTEIN-SERINE ACETYLTRANSFERASE"/>
    <property type="match status" value="1"/>
</dbReference>
<evidence type="ECO:0000313" key="2">
    <source>
        <dbReference type="EMBL" id="BFP49098.1"/>
    </source>
</evidence>
<dbReference type="RefSeq" id="WP_407991248.1">
    <property type="nucleotide sequence ID" value="NZ_AP035881.2"/>
</dbReference>
<dbReference type="CDD" id="cd04301">
    <property type="entry name" value="NAT_SF"/>
    <property type="match status" value="1"/>
</dbReference>
<dbReference type="AlphaFoldDB" id="A0AB33KB32"/>
<organism evidence="2">
    <name type="scientific">Kitasatospora sp. CMC57</name>
    <dbReference type="NCBI Taxonomy" id="3231513"/>
    <lineage>
        <taxon>Bacteria</taxon>
        <taxon>Bacillati</taxon>
        <taxon>Actinomycetota</taxon>
        <taxon>Actinomycetes</taxon>
        <taxon>Kitasatosporales</taxon>
        <taxon>Streptomycetaceae</taxon>
        <taxon>Kitasatospora</taxon>
    </lineage>
</organism>
<dbReference type="GO" id="GO:1990189">
    <property type="term" value="F:protein N-terminal-serine acetyltransferase activity"/>
    <property type="evidence" value="ECO:0007669"/>
    <property type="project" value="TreeGrafter"/>
</dbReference>
<dbReference type="GO" id="GO:0005737">
    <property type="term" value="C:cytoplasm"/>
    <property type="evidence" value="ECO:0007669"/>
    <property type="project" value="TreeGrafter"/>
</dbReference>
<reference evidence="2" key="1">
    <citation type="submission" date="2024-07" db="EMBL/GenBank/DDBJ databases">
        <title>Complete genome sequences of cellulolytic bacteria, Kitasatospora sp. CMC57 and Streptomyces sp. CMC78, isolated from Japanese agricultural soil.</title>
        <authorList>
            <person name="Hashimoto T."/>
            <person name="Ito M."/>
            <person name="Iwamoto M."/>
            <person name="Fukahori D."/>
            <person name="Shoda T."/>
            <person name="Sakoda M."/>
            <person name="Morohoshi T."/>
            <person name="Mitsuboshi M."/>
            <person name="Nishizawa T."/>
        </authorList>
    </citation>
    <scope>NUCLEOTIDE SEQUENCE</scope>
    <source>
        <strain evidence="2">CMC57</strain>
    </source>
</reference>
<dbReference type="InterPro" id="IPR000182">
    <property type="entry name" value="GNAT_dom"/>
</dbReference>
<sequence length="167" mass="17555">MDDLHTTRLTLHPFTPEEAARVAAGEPGPTDVWAPGYPAEGERTGARIFLNGCQDGNDPHPFGNFEIRRREDGAAIGGIGFHGGPDERGAVEVGYGLTESARGQGYATEAVLGVLAHARSAGALVFRAETTVDNPASQGVLRKAGLTLVRTDGDALHFELPLVDAAR</sequence>